<dbReference type="AlphaFoldDB" id="A0A9D9GRG0"/>
<dbReference type="InterPro" id="IPR036514">
    <property type="entry name" value="SGNH_hydro_sf"/>
</dbReference>
<keyword evidence="2" id="KW-0378">Hydrolase</keyword>
<dbReference type="Pfam" id="PF13472">
    <property type="entry name" value="Lipase_GDSL_2"/>
    <property type="match status" value="1"/>
</dbReference>
<feature type="domain" description="SGNH hydrolase-type esterase" evidence="4">
    <location>
        <begin position="67"/>
        <end position="269"/>
    </location>
</feature>
<evidence type="ECO:0000313" key="5">
    <source>
        <dbReference type="EMBL" id="MBO8413934.1"/>
    </source>
</evidence>
<evidence type="ECO:0000256" key="2">
    <source>
        <dbReference type="ARBA" id="ARBA00022801"/>
    </source>
</evidence>
<dbReference type="Proteomes" id="UP000823629">
    <property type="component" value="Unassembled WGS sequence"/>
</dbReference>
<name>A0A9D9GRG0_9BACL</name>
<dbReference type="EMBL" id="JADING010000010">
    <property type="protein sequence ID" value="MBO8413934.1"/>
    <property type="molecule type" value="Genomic_DNA"/>
</dbReference>
<dbReference type="PANTHER" id="PTHR43695:SF1">
    <property type="entry name" value="RHAMNOGALACTURONAN ACETYLESTERASE"/>
    <property type="match status" value="1"/>
</dbReference>
<dbReference type="PANTHER" id="PTHR43695">
    <property type="entry name" value="PUTATIVE (AFU_ORTHOLOGUE AFUA_2G17250)-RELATED"/>
    <property type="match status" value="1"/>
</dbReference>
<dbReference type="CDD" id="cd01821">
    <property type="entry name" value="Rhamnogalacturan_acetylesterase_like"/>
    <property type="match status" value="1"/>
</dbReference>
<evidence type="ECO:0000256" key="3">
    <source>
        <dbReference type="SAM" id="MobiDB-lite"/>
    </source>
</evidence>
<reference evidence="5" key="2">
    <citation type="journal article" date="2021" name="PeerJ">
        <title>Extensive microbial diversity within the chicken gut microbiome revealed by metagenomics and culture.</title>
        <authorList>
            <person name="Gilroy R."/>
            <person name="Ravi A."/>
            <person name="Getino M."/>
            <person name="Pursley I."/>
            <person name="Horton D.L."/>
            <person name="Alikhan N.F."/>
            <person name="Baker D."/>
            <person name="Gharbi K."/>
            <person name="Hall N."/>
            <person name="Watson M."/>
            <person name="Adriaenssens E.M."/>
            <person name="Foster-Nyarko E."/>
            <person name="Jarju S."/>
            <person name="Secka A."/>
            <person name="Antonio M."/>
            <person name="Oren A."/>
            <person name="Chaudhuri R.R."/>
            <person name="La Ragione R."/>
            <person name="Hildebrand F."/>
            <person name="Pallen M.J."/>
        </authorList>
    </citation>
    <scope>NUCLEOTIDE SEQUENCE</scope>
    <source>
        <strain evidence="5">1748</strain>
    </source>
</reference>
<comment type="similarity">
    <text evidence="1">Belongs to the 'GDSL' lipolytic enzyme family.</text>
</comment>
<accession>A0A9D9GRG0</accession>
<dbReference type="SUPFAM" id="SSF52266">
    <property type="entry name" value="SGNH hydrolase"/>
    <property type="match status" value="1"/>
</dbReference>
<dbReference type="InterPro" id="IPR013830">
    <property type="entry name" value="SGNH_hydro"/>
</dbReference>
<dbReference type="Gene3D" id="3.40.50.1110">
    <property type="entry name" value="SGNH hydrolase"/>
    <property type="match status" value="1"/>
</dbReference>
<feature type="region of interest" description="Disordered" evidence="3">
    <location>
        <begin position="14"/>
        <end position="60"/>
    </location>
</feature>
<evidence type="ECO:0000259" key="4">
    <source>
        <dbReference type="Pfam" id="PF13472"/>
    </source>
</evidence>
<protein>
    <submittedName>
        <fullName evidence="5">Rhamnogalacturonan acetylesterase</fullName>
    </submittedName>
</protein>
<feature type="compositionally biased region" description="Low complexity" evidence="3">
    <location>
        <begin position="14"/>
        <end position="56"/>
    </location>
</feature>
<sequence length="531" mass="57581">CLVGCDARVIKTSYHTSSSASTTSSESSSGSSSISSSSSSSSSSSNSSLSSSSSSSQEDTSHTLYLVGDSTVCDFGDEDIGRYYPRYGYGTKIGNYLDENINVVNLALSGRSSKSFLAESNYATLADSIKEGDYLLISFGHNDEKGDDPTRYTDPKGDYTTEGSFAKSLYDNYIKLALDNKATPILTTPIVRRADDNVYDGNNIHQTSYGDYSQAIRELAADTSTQYVDLTNLTKTEWETAGSEKTLEYNSRTNTDPKSVDNTHLSNYGSAVVAYLLADAIKDSESSLANYIKKDIPYPEASDYPNANPDYVEPSYTPPTASSTTFTGIPEGWWASVFGDVGGESKLSPDNFTFKVNEDDSVTMAVKNNCGKISSTADGVGMMFKQVPANQDFTLTGTIEIVDFSNNSQISFGAMLRDDMYIDTYNNAISSNYVAAGALEVAKATPSVIFSREDSKLSKDKKVTKEDIVIGSKVDVSITRNGNTIEAKFGANSYTYTDFNLTEIDGAYDYVGFYVVRNCEINLSNFSLTIN</sequence>
<dbReference type="InterPro" id="IPR037459">
    <property type="entry name" value="RhgT-like"/>
</dbReference>
<reference evidence="5" key="1">
    <citation type="submission" date="2020-10" db="EMBL/GenBank/DDBJ databases">
        <authorList>
            <person name="Gilroy R."/>
        </authorList>
    </citation>
    <scope>NUCLEOTIDE SEQUENCE</scope>
    <source>
        <strain evidence="5">1748</strain>
    </source>
</reference>
<dbReference type="GO" id="GO:0016787">
    <property type="term" value="F:hydrolase activity"/>
    <property type="evidence" value="ECO:0007669"/>
    <property type="project" value="UniProtKB-KW"/>
</dbReference>
<gene>
    <name evidence="5" type="ORF">IAC78_00420</name>
</gene>
<feature type="non-terminal residue" evidence="5">
    <location>
        <position position="1"/>
    </location>
</feature>
<proteinExistence type="inferred from homology"/>
<evidence type="ECO:0000313" key="6">
    <source>
        <dbReference type="Proteomes" id="UP000823629"/>
    </source>
</evidence>
<evidence type="ECO:0000256" key="1">
    <source>
        <dbReference type="ARBA" id="ARBA00008668"/>
    </source>
</evidence>
<organism evidence="5 6">
    <name type="scientific">Candidatus Scatoplasma merdavium</name>
    <dbReference type="NCBI Taxonomy" id="2840932"/>
    <lineage>
        <taxon>Bacteria</taxon>
        <taxon>Bacillati</taxon>
        <taxon>Bacillota</taxon>
        <taxon>Bacilli</taxon>
        <taxon>Bacillales</taxon>
        <taxon>Candidatus Scatoplasma</taxon>
    </lineage>
</organism>
<comment type="caution">
    <text evidence="5">The sequence shown here is derived from an EMBL/GenBank/DDBJ whole genome shotgun (WGS) entry which is preliminary data.</text>
</comment>